<dbReference type="AlphaFoldDB" id="W7B729"/>
<accession>W7B729</accession>
<name>W7B729_9LIST</name>
<dbReference type="Gene3D" id="1.10.10.10">
    <property type="entry name" value="Winged helix-like DNA-binding domain superfamily/Winged helix DNA-binding domain"/>
    <property type="match status" value="1"/>
</dbReference>
<sequence>MAISTRFSVAVHILTLVDRNRGEQITSEEIAGSVGTNPVVIRRIMSLFKESWVASFKSWC</sequence>
<dbReference type="InterPro" id="IPR036388">
    <property type="entry name" value="WH-like_DNA-bd_sf"/>
</dbReference>
<dbReference type="Pfam" id="PF02082">
    <property type="entry name" value="Rrf2"/>
    <property type="match status" value="1"/>
</dbReference>
<dbReference type="EMBL" id="AOCG01000009">
    <property type="protein sequence ID" value="EUJ18671.1"/>
    <property type="molecule type" value="Genomic_DNA"/>
</dbReference>
<proteinExistence type="predicted"/>
<comment type="caution">
    <text evidence="1">The sequence shown here is derived from an EMBL/GenBank/DDBJ whole genome shotgun (WGS) entry which is preliminary data.</text>
</comment>
<dbReference type="Proteomes" id="UP000019246">
    <property type="component" value="Unassembled WGS sequence"/>
</dbReference>
<dbReference type="STRING" id="1265818.MAQA_08832"/>
<dbReference type="SUPFAM" id="SSF46785">
    <property type="entry name" value="Winged helix' DNA-binding domain"/>
    <property type="match status" value="1"/>
</dbReference>
<protein>
    <submittedName>
        <fullName evidence="1">Transcriptional regulator Rrf2 family protein</fullName>
    </submittedName>
</protein>
<organism evidence="1 2">
    <name type="scientific">Listeria aquatica FSL S10-1188</name>
    <dbReference type="NCBI Taxonomy" id="1265818"/>
    <lineage>
        <taxon>Bacteria</taxon>
        <taxon>Bacillati</taxon>
        <taxon>Bacillota</taxon>
        <taxon>Bacilli</taxon>
        <taxon>Bacillales</taxon>
        <taxon>Listeriaceae</taxon>
        <taxon>Listeria</taxon>
    </lineage>
</organism>
<keyword evidence="2" id="KW-1185">Reference proteome</keyword>
<reference evidence="1 2" key="1">
    <citation type="journal article" date="2014" name="Int. J. Syst. Evol. Microbiol.">
        <title>Listeria floridensis sp. nov., Listeria aquatica sp. nov., Listeria cornellensis sp. nov., Listeria riparia sp. nov. and Listeria grandensis sp. nov., from agricultural and natural environments.</title>
        <authorList>
            <person name="den Bakker H.C."/>
            <person name="Warchocki S."/>
            <person name="Wright E.M."/>
            <person name="Allred A.F."/>
            <person name="Ahlstrom C."/>
            <person name="Manuel C.S."/>
            <person name="Stasiewicz M.J."/>
            <person name="Burrell A."/>
            <person name="Roof S."/>
            <person name="Strawn L."/>
            <person name="Fortes E.D."/>
            <person name="Nightingale K.K."/>
            <person name="Kephart D."/>
            <person name="Wiedmann M."/>
        </authorList>
    </citation>
    <scope>NUCLEOTIDE SEQUENCE [LARGE SCALE GENOMIC DNA]</scope>
    <source>
        <strain evidence="1 2">FSL S10-1188</strain>
    </source>
</reference>
<evidence type="ECO:0000313" key="1">
    <source>
        <dbReference type="EMBL" id="EUJ18671.1"/>
    </source>
</evidence>
<dbReference type="InterPro" id="IPR000944">
    <property type="entry name" value="Tscrpt_reg_Rrf2"/>
</dbReference>
<evidence type="ECO:0000313" key="2">
    <source>
        <dbReference type="Proteomes" id="UP000019246"/>
    </source>
</evidence>
<gene>
    <name evidence="1" type="ORF">MAQA_08832</name>
</gene>
<dbReference type="InterPro" id="IPR036390">
    <property type="entry name" value="WH_DNA-bd_sf"/>
</dbReference>